<reference evidence="14 15" key="1">
    <citation type="journal article" date="2020" name="ISME J.">
        <title>Uncovering the hidden diversity of litter-decomposition mechanisms in mushroom-forming fungi.</title>
        <authorList>
            <person name="Floudas D."/>
            <person name="Bentzer J."/>
            <person name="Ahren D."/>
            <person name="Johansson T."/>
            <person name="Persson P."/>
            <person name="Tunlid A."/>
        </authorList>
    </citation>
    <scope>NUCLEOTIDE SEQUENCE [LARGE SCALE GENOMIC DNA]</scope>
    <source>
        <strain evidence="14 15">CBS 175.51</strain>
    </source>
</reference>
<evidence type="ECO:0000256" key="8">
    <source>
        <dbReference type="ARBA" id="ARBA00023136"/>
    </source>
</evidence>
<dbReference type="CDD" id="cd10951">
    <property type="entry name" value="CE4_ClCDA_like"/>
    <property type="match status" value="1"/>
</dbReference>
<dbReference type="PANTHER" id="PTHR46471:SF2">
    <property type="entry name" value="CHITIN DEACETYLASE-RELATED"/>
    <property type="match status" value="1"/>
</dbReference>
<evidence type="ECO:0000259" key="13">
    <source>
        <dbReference type="PROSITE" id="PS51677"/>
    </source>
</evidence>
<feature type="signal peptide" evidence="12">
    <location>
        <begin position="1"/>
        <end position="19"/>
    </location>
</feature>
<evidence type="ECO:0000256" key="4">
    <source>
        <dbReference type="ARBA" id="ARBA00022622"/>
    </source>
</evidence>
<dbReference type="SUPFAM" id="SSF88713">
    <property type="entry name" value="Glycoside hydrolase/deacetylase"/>
    <property type="match status" value="1"/>
</dbReference>
<accession>A0A8H5CH83</accession>
<evidence type="ECO:0000256" key="3">
    <source>
        <dbReference type="ARBA" id="ARBA00022475"/>
    </source>
</evidence>
<keyword evidence="15" id="KW-1185">Reference proteome</keyword>
<keyword evidence="5" id="KW-0479">Metal-binding</keyword>
<keyword evidence="4" id="KW-0336">GPI-anchor</keyword>
<keyword evidence="4" id="KW-0325">Glycoprotein</keyword>
<comment type="cofactor">
    <cofactor evidence="1">
        <name>Co(2+)</name>
        <dbReference type="ChEBI" id="CHEBI:48828"/>
    </cofactor>
</comment>
<dbReference type="GO" id="GO:0016810">
    <property type="term" value="F:hydrolase activity, acting on carbon-nitrogen (but not peptide) bonds"/>
    <property type="evidence" value="ECO:0007669"/>
    <property type="project" value="InterPro"/>
</dbReference>
<dbReference type="InterPro" id="IPR002509">
    <property type="entry name" value="NODB_dom"/>
</dbReference>
<dbReference type="GO" id="GO:0005975">
    <property type="term" value="P:carbohydrate metabolic process"/>
    <property type="evidence" value="ECO:0007669"/>
    <property type="project" value="InterPro"/>
</dbReference>
<evidence type="ECO:0000256" key="7">
    <source>
        <dbReference type="ARBA" id="ARBA00022801"/>
    </source>
</evidence>
<dbReference type="AlphaFoldDB" id="A0A8H5CH83"/>
<evidence type="ECO:0000256" key="11">
    <source>
        <dbReference type="ARBA" id="ARBA00023316"/>
    </source>
</evidence>
<dbReference type="GO" id="GO:0071555">
    <property type="term" value="P:cell wall organization"/>
    <property type="evidence" value="ECO:0007669"/>
    <property type="project" value="UniProtKB-KW"/>
</dbReference>
<name>A0A8H5CH83_9AGAR</name>
<comment type="subcellular location">
    <subcellularLocation>
        <location evidence="2">Cell membrane</location>
        <topology evidence="2">Lipid-anchor</topology>
        <topology evidence="2">GPI-anchor</topology>
    </subcellularLocation>
</comment>
<dbReference type="GO" id="GO:0046872">
    <property type="term" value="F:metal ion binding"/>
    <property type="evidence" value="ECO:0007669"/>
    <property type="project" value="UniProtKB-KW"/>
</dbReference>
<dbReference type="GO" id="GO:0005886">
    <property type="term" value="C:plasma membrane"/>
    <property type="evidence" value="ECO:0007669"/>
    <property type="project" value="UniProtKB-SubCell"/>
</dbReference>
<evidence type="ECO:0000256" key="5">
    <source>
        <dbReference type="ARBA" id="ARBA00022723"/>
    </source>
</evidence>
<keyword evidence="10" id="KW-0449">Lipoprotein</keyword>
<keyword evidence="3" id="KW-1003">Cell membrane</keyword>
<evidence type="ECO:0000256" key="9">
    <source>
        <dbReference type="ARBA" id="ARBA00023277"/>
    </source>
</evidence>
<comment type="caution">
    <text evidence="14">The sequence shown here is derived from an EMBL/GenBank/DDBJ whole genome shotgun (WGS) entry which is preliminary data.</text>
</comment>
<organism evidence="14 15">
    <name type="scientific">Ephemerocybe angulata</name>
    <dbReference type="NCBI Taxonomy" id="980116"/>
    <lineage>
        <taxon>Eukaryota</taxon>
        <taxon>Fungi</taxon>
        <taxon>Dikarya</taxon>
        <taxon>Basidiomycota</taxon>
        <taxon>Agaricomycotina</taxon>
        <taxon>Agaricomycetes</taxon>
        <taxon>Agaricomycetidae</taxon>
        <taxon>Agaricales</taxon>
        <taxon>Agaricineae</taxon>
        <taxon>Psathyrellaceae</taxon>
        <taxon>Ephemerocybe</taxon>
    </lineage>
</organism>
<proteinExistence type="predicted"/>
<evidence type="ECO:0000256" key="10">
    <source>
        <dbReference type="ARBA" id="ARBA00023288"/>
    </source>
</evidence>
<dbReference type="GO" id="GO:0098552">
    <property type="term" value="C:side of membrane"/>
    <property type="evidence" value="ECO:0007669"/>
    <property type="project" value="UniProtKB-KW"/>
</dbReference>
<dbReference type="PANTHER" id="PTHR46471">
    <property type="entry name" value="CHITIN DEACETYLASE"/>
    <property type="match status" value="1"/>
</dbReference>
<keyword evidence="11" id="KW-0961">Cell wall biogenesis/degradation</keyword>
<feature type="chain" id="PRO_5034003255" description="NodB homology domain-containing protein" evidence="12">
    <location>
        <begin position="20"/>
        <end position="257"/>
    </location>
</feature>
<dbReference type="Proteomes" id="UP000541558">
    <property type="component" value="Unassembled WGS sequence"/>
</dbReference>
<keyword evidence="9" id="KW-0119">Carbohydrate metabolism</keyword>
<sequence>MFNTRPFLALVLVASYASAAVLNFGANGLKKKAPGDVITQCTVPGTVALTFDDGPYIWETDIVDSLNAAGAKGTFFVNGNNWACIYEDSMVSRLQYAYGAGHQIASHTWAHLHLPTLDAASLNTQFFLVEDAIHKITGAYPAFTRPPYGEYNQLVQDVAASRGQTLVNWDFDNGDTAGLSGAQSLDSYRARIADHPSTILTLNHEINPSTPQIVPEVIAQLQAAGYTLVTLAECLGEAPYQYVDEPQPRDSTWTCAV</sequence>
<gene>
    <name evidence="14" type="ORF">D9611_002083</name>
</gene>
<dbReference type="OrthoDB" id="2125469at2759"/>
<evidence type="ECO:0000256" key="6">
    <source>
        <dbReference type="ARBA" id="ARBA00022729"/>
    </source>
</evidence>
<dbReference type="Gene3D" id="3.20.20.370">
    <property type="entry name" value="Glycoside hydrolase/deacetylase"/>
    <property type="match status" value="1"/>
</dbReference>
<dbReference type="InterPro" id="IPR011330">
    <property type="entry name" value="Glyco_hydro/deAcase_b/a-brl"/>
</dbReference>
<evidence type="ECO:0000313" key="15">
    <source>
        <dbReference type="Proteomes" id="UP000541558"/>
    </source>
</evidence>
<keyword evidence="8" id="KW-0472">Membrane</keyword>
<evidence type="ECO:0000256" key="2">
    <source>
        <dbReference type="ARBA" id="ARBA00004609"/>
    </source>
</evidence>
<keyword evidence="6 12" id="KW-0732">Signal</keyword>
<evidence type="ECO:0000313" key="14">
    <source>
        <dbReference type="EMBL" id="KAF5341644.1"/>
    </source>
</evidence>
<evidence type="ECO:0000256" key="1">
    <source>
        <dbReference type="ARBA" id="ARBA00001941"/>
    </source>
</evidence>
<evidence type="ECO:0000256" key="12">
    <source>
        <dbReference type="SAM" id="SignalP"/>
    </source>
</evidence>
<keyword evidence="7" id="KW-0378">Hydrolase</keyword>
<dbReference type="EMBL" id="JAACJK010000001">
    <property type="protein sequence ID" value="KAF5341644.1"/>
    <property type="molecule type" value="Genomic_DNA"/>
</dbReference>
<dbReference type="PROSITE" id="PS51677">
    <property type="entry name" value="NODB"/>
    <property type="match status" value="1"/>
</dbReference>
<feature type="domain" description="NodB homology" evidence="13">
    <location>
        <begin position="45"/>
        <end position="229"/>
    </location>
</feature>
<protein>
    <recommendedName>
        <fullName evidence="13">NodB homology domain-containing protein</fullName>
    </recommendedName>
</protein>
<dbReference type="Pfam" id="PF01522">
    <property type="entry name" value="Polysacc_deac_1"/>
    <property type="match status" value="1"/>
</dbReference>